<organism evidence="3 4">
    <name type="scientific">Cutibacterium granulosum</name>
    <dbReference type="NCBI Taxonomy" id="33011"/>
    <lineage>
        <taxon>Bacteria</taxon>
        <taxon>Bacillati</taxon>
        <taxon>Actinomycetota</taxon>
        <taxon>Actinomycetes</taxon>
        <taxon>Propionibacteriales</taxon>
        <taxon>Propionibacteriaceae</taxon>
        <taxon>Cutibacterium</taxon>
    </lineage>
</organism>
<dbReference type="InterPro" id="IPR051200">
    <property type="entry name" value="Host-pathogen_enzymatic-act"/>
</dbReference>
<feature type="transmembrane region" description="Helical" evidence="2">
    <location>
        <begin position="27"/>
        <end position="48"/>
    </location>
</feature>
<dbReference type="Proteomes" id="UP000215332">
    <property type="component" value="Chromosome 1"/>
</dbReference>
<dbReference type="eggNOG" id="COG3391">
    <property type="taxonomic scope" value="Bacteria"/>
</dbReference>
<dbReference type="InterPro" id="IPR017850">
    <property type="entry name" value="Alkaline_phosphatase_core_sf"/>
</dbReference>
<gene>
    <name evidence="3" type="ORF">SAMEA4412665_00749</name>
</gene>
<dbReference type="SUPFAM" id="SSF50974">
    <property type="entry name" value="Nitrous oxide reductase, N-terminal domain"/>
    <property type="match status" value="1"/>
</dbReference>
<dbReference type="KEGG" id="cgrn:4412665_00749"/>
<sequence length="972" mass="105325">MSKPDTDETTDKTQQNPTKPFHRRRNITIGVSAALVLALGTTAAIGAANGTFWGKRHVGSEYEDGLQVSDNQVIKPIGERLVTEHGKFMGSAISPDGKVLAATSADGDQILQVFSLGTHKLVSTVGKGGDVKVKDASVGQGDPTFSPDGRTVALGQNTGVRLVTVDKNGKVTGTDFITLANQGEKKPLPGKPAFSADGKTLYVPVNGQNSVAEIDLGTKRVTHTWQVGIAPRAVQLVGNKLYVSNEGGRQAKGTDNTMNSYGTDVPADPYLGTSTNGTLSTIDVTKPDAKVGSIRVGLHPTAMHSVGHALLVANTGSDTVSVVDTRTDKVVQTIATQPYSGAKVGYEPTGVTTTKDGHILVSLGRANALATFTWDEKEPQEPVKYIGLLPTDYFPGEVGMAGDEVVVTNVRGIDARGPEKTIKKGFGTKNATGHATHSTTGSLTWFRMPADSEIGKKWTNTVFHQNAWTNDNTAKSKDSKNSKAKPVPVPARVGDLSTIKHVFLIVKENRTYDQMYGDDSRGDGDPKLAQFGGAVSPNQHLINKQFGLYDNVYDIGTNSAEGHNWLMQGDDPEYTETNSGAYQRSYDTEDDVLGHQRSGFLWTSVQSAGNTVKNYGEFTTGIEKPKDATWQKYYCATKSVLGGGDAAQLTSPELKVKQNSPIPSLDKVTNHIYPQFDTDIPDIYRTQLWKQDLEKNGPANLNMLWLSSDHTGGTPDARAQVADSDLATGQIVDTISHSKYWKDSVIFVVEDDSQNGADHIDGHRSATQVISPWAIHGTVNSTYYSQINVVRTIQQILGAEPLNQKLAAATPMYDAFVKDPDYTPFTAVPNQIPLTENVKRIPACGLDKAKGDGVATTVPANMKSVAKKWEDWRTHQPFITEKEEDSVDPVLMNRFTWYNAHFFRTPYPGDSTIYTPDQVPGAGKDVKDEDDIDVMLGKDDDDDDEKEEKAEAGKADSHDHHDADDDDEKGER</sequence>
<dbReference type="AlphaFoldDB" id="A0A239WCQ6"/>
<evidence type="ECO:0000313" key="3">
    <source>
        <dbReference type="EMBL" id="SNV32182.1"/>
    </source>
</evidence>
<dbReference type="NCBIfam" id="TIGR02276">
    <property type="entry name" value="beta_rpt_yvtn"/>
    <property type="match status" value="1"/>
</dbReference>
<keyword evidence="2" id="KW-0812">Transmembrane</keyword>
<dbReference type="InterPro" id="IPR011964">
    <property type="entry name" value="YVTN_b-propeller_repeat"/>
</dbReference>
<reference evidence="3 4" key="1">
    <citation type="submission" date="2017-06" db="EMBL/GenBank/DDBJ databases">
        <authorList>
            <consortium name="Pathogen Informatics"/>
        </authorList>
    </citation>
    <scope>NUCLEOTIDE SEQUENCE [LARGE SCALE GENOMIC DNA]</scope>
    <source>
        <strain evidence="3 4">NCTC11865</strain>
    </source>
</reference>
<dbReference type="RefSeq" id="WP_021106003.1">
    <property type="nucleotide sequence ID" value="NZ_LT906441.1"/>
</dbReference>
<evidence type="ECO:0000256" key="2">
    <source>
        <dbReference type="SAM" id="Phobius"/>
    </source>
</evidence>
<proteinExistence type="predicted"/>
<dbReference type="PANTHER" id="PTHR47197">
    <property type="entry name" value="PROTEIN NIRF"/>
    <property type="match status" value="1"/>
</dbReference>
<dbReference type="EMBL" id="LT906441">
    <property type="protein sequence ID" value="SNV32182.1"/>
    <property type="molecule type" value="Genomic_DNA"/>
</dbReference>
<evidence type="ECO:0000256" key="1">
    <source>
        <dbReference type="SAM" id="MobiDB-lite"/>
    </source>
</evidence>
<dbReference type="eggNOG" id="COG3511">
    <property type="taxonomic scope" value="Bacteria"/>
</dbReference>
<feature type="region of interest" description="Disordered" evidence="1">
    <location>
        <begin position="910"/>
        <end position="972"/>
    </location>
</feature>
<feature type="compositionally biased region" description="Basic and acidic residues" evidence="1">
    <location>
        <begin position="947"/>
        <end position="972"/>
    </location>
</feature>
<evidence type="ECO:0000313" key="4">
    <source>
        <dbReference type="Proteomes" id="UP000215332"/>
    </source>
</evidence>
<dbReference type="InterPro" id="IPR015943">
    <property type="entry name" value="WD40/YVTN_repeat-like_dom_sf"/>
</dbReference>
<accession>A0A239WCQ6</accession>
<keyword evidence="2" id="KW-1133">Transmembrane helix</keyword>
<dbReference type="PANTHER" id="PTHR47197:SF3">
    <property type="entry name" value="DIHYDRO-HEME D1 DEHYDROGENASE"/>
    <property type="match status" value="1"/>
</dbReference>
<feature type="region of interest" description="Disordered" evidence="1">
    <location>
        <begin position="469"/>
        <end position="489"/>
    </location>
</feature>
<protein>
    <submittedName>
        <fullName evidence="3">Phospholipase C</fullName>
    </submittedName>
</protein>
<feature type="region of interest" description="Disordered" evidence="1">
    <location>
        <begin position="1"/>
        <end position="24"/>
    </location>
</feature>
<dbReference type="Gene3D" id="2.130.10.10">
    <property type="entry name" value="YVTN repeat-like/Quinoprotein amine dehydrogenase"/>
    <property type="match status" value="2"/>
</dbReference>
<feature type="compositionally biased region" description="Basic and acidic residues" evidence="1">
    <location>
        <begin position="1"/>
        <end position="11"/>
    </location>
</feature>
<feature type="compositionally biased region" description="Acidic residues" evidence="1">
    <location>
        <begin position="928"/>
        <end position="946"/>
    </location>
</feature>
<keyword evidence="2" id="KW-0472">Membrane</keyword>
<dbReference type="Gene3D" id="3.40.720.10">
    <property type="entry name" value="Alkaline Phosphatase, subunit A"/>
    <property type="match status" value="2"/>
</dbReference>
<dbReference type="InterPro" id="IPR011045">
    <property type="entry name" value="N2O_reductase_N"/>
</dbReference>
<dbReference type="SUPFAM" id="SSF53649">
    <property type="entry name" value="Alkaline phosphatase-like"/>
    <property type="match status" value="1"/>
</dbReference>
<name>A0A239WCQ6_9ACTN</name>